<keyword evidence="4 8" id="KW-0418">Kinase</keyword>
<dbReference type="GO" id="GO:0043484">
    <property type="term" value="P:regulation of RNA splicing"/>
    <property type="evidence" value="ECO:0007669"/>
    <property type="project" value="TreeGrafter"/>
</dbReference>
<evidence type="ECO:0000256" key="1">
    <source>
        <dbReference type="ARBA" id="ARBA00022527"/>
    </source>
</evidence>
<feature type="domain" description="Protein kinase" evidence="7">
    <location>
        <begin position="63"/>
        <end position="399"/>
    </location>
</feature>
<evidence type="ECO:0000256" key="4">
    <source>
        <dbReference type="ARBA" id="ARBA00022777"/>
    </source>
</evidence>
<dbReference type="Gene3D" id="1.10.510.10">
    <property type="entry name" value="Transferase(Phosphotransferase) domain 1"/>
    <property type="match status" value="1"/>
</dbReference>
<evidence type="ECO:0000313" key="8">
    <source>
        <dbReference type="EMBL" id="KAJ5100646.1"/>
    </source>
</evidence>
<comment type="caution">
    <text evidence="8">The sequence shown here is derived from an EMBL/GenBank/DDBJ whole genome shotgun (WGS) entry which is preliminary data.</text>
</comment>
<dbReference type="InterPro" id="IPR011009">
    <property type="entry name" value="Kinase-like_dom_sf"/>
</dbReference>
<accession>A0A9W9FI69</accession>
<dbReference type="Pfam" id="PF00069">
    <property type="entry name" value="Pkinase"/>
    <property type="match status" value="1"/>
</dbReference>
<dbReference type="GO" id="GO:0004674">
    <property type="term" value="F:protein serine/threonine kinase activity"/>
    <property type="evidence" value="ECO:0007669"/>
    <property type="project" value="UniProtKB-KW"/>
</dbReference>
<gene>
    <name evidence="8" type="ORF">N7456_006698</name>
</gene>
<name>A0A9W9FI69_9EURO</name>
<evidence type="ECO:0000259" key="7">
    <source>
        <dbReference type="PROSITE" id="PS50011"/>
    </source>
</evidence>
<reference evidence="8" key="2">
    <citation type="journal article" date="2023" name="IMA Fungus">
        <title>Comparative genomic study of the Penicillium genus elucidates a diverse pangenome and 15 lateral gene transfer events.</title>
        <authorList>
            <person name="Petersen C."/>
            <person name="Sorensen T."/>
            <person name="Nielsen M.R."/>
            <person name="Sondergaard T.E."/>
            <person name="Sorensen J.L."/>
            <person name="Fitzpatrick D.A."/>
            <person name="Frisvad J.C."/>
            <person name="Nielsen K.L."/>
        </authorList>
    </citation>
    <scope>NUCLEOTIDE SEQUENCE</scope>
    <source>
        <strain evidence="8">IBT 30069</strain>
    </source>
</reference>
<dbReference type="InterPro" id="IPR051175">
    <property type="entry name" value="CLK_kinases"/>
</dbReference>
<dbReference type="PROSITE" id="PS50011">
    <property type="entry name" value="PROTEIN_KINASE_DOM"/>
    <property type="match status" value="1"/>
</dbReference>
<dbReference type="SUPFAM" id="SSF56112">
    <property type="entry name" value="Protein kinase-like (PK-like)"/>
    <property type="match status" value="1"/>
</dbReference>
<evidence type="ECO:0000256" key="6">
    <source>
        <dbReference type="PROSITE-ProRule" id="PRU10141"/>
    </source>
</evidence>
<keyword evidence="1" id="KW-0723">Serine/threonine-protein kinase</keyword>
<evidence type="ECO:0000256" key="5">
    <source>
        <dbReference type="ARBA" id="ARBA00022840"/>
    </source>
</evidence>
<evidence type="ECO:0000313" key="9">
    <source>
        <dbReference type="Proteomes" id="UP001149165"/>
    </source>
</evidence>
<proteinExistence type="predicted"/>
<evidence type="ECO:0000256" key="3">
    <source>
        <dbReference type="ARBA" id="ARBA00022741"/>
    </source>
</evidence>
<dbReference type="PANTHER" id="PTHR45646:SF11">
    <property type="entry name" value="SERINE_THREONINE-PROTEIN KINASE DOA"/>
    <property type="match status" value="1"/>
</dbReference>
<keyword evidence="5 6" id="KW-0067">ATP-binding</keyword>
<dbReference type="PROSITE" id="PS00107">
    <property type="entry name" value="PROTEIN_KINASE_ATP"/>
    <property type="match status" value="1"/>
</dbReference>
<dbReference type="PANTHER" id="PTHR45646">
    <property type="entry name" value="SERINE/THREONINE-PROTEIN KINASE DOA-RELATED"/>
    <property type="match status" value="1"/>
</dbReference>
<dbReference type="Proteomes" id="UP001149165">
    <property type="component" value="Unassembled WGS sequence"/>
</dbReference>
<dbReference type="InterPro" id="IPR017441">
    <property type="entry name" value="Protein_kinase_ATP_BS"/>
</dbReference>
<dbReference type="InterPro" id="IPR000719">
    <property type="entry name" value="Prot_kinase_dom"/>
</dbReference>
<dbReference type="GO" id="GO:0005634">
    <property type="term" value="C:nucleus"/>
    <property type="evidence" value="ECO:0007669"/>
    <property type="project" value="TreeGrafter"/>
</dbReference>
<reference evidence="8" key="1">
    <citation type="submission" date="2022-11" db="EMBL/GenBank/DDBJ databases">
        <authorList>
            <person name="Petersen C."/>
        </authorList>
    </citation>
    <scope>NUCLEOTIDE SEQUENCE</scope>
    <source>
        <strain evidence="8">IBT 30069</strain>
    </source>
</reference>
<dbReference type="OrthoDB" id="5979581at2759"/>
<sequence>MFRSPLRILPRLTRRAPSPFHTIRASPFTTLDPSKKIEEGRMPAFKRGLYYPVQLGDTLNSKYRVVSKLGFGANATIWLCRDMNTHRHIALKVYIHTPGPNREVAVLKHISSIKTKHAGKTLFRDMLDTFEIDGPEGRHQCIVFEPLLTSVLHLQSCLNPPSLLEDVLKPLLLQTFLVLDYLHSEADIQAKNIMIACSDNTFFEDLESLEKQEPSPYKATEGHTIYKSRPFTLKLANGNYGLPLLSDFGEARIGPEHTGIIQPTIYRAPEVVLGMNWTSKVDIWNVGTLLWDLFEDHHLFDGRGPDRQHSDEHLLAEMTAVLGTPPACFLRKCPQPSRYWDESGQWIGEVKIPDLSLEDSEEYLEGENKDQFMKFMRKMLHWDPDCRQTARELMQDEWLVNYKLLELPK</sequence>
<dbReference type="SMART" id="SM00220">
    <property type="entry name" value="S_TKc"/>
    <property type="match status" value="1"/>
</dbReference>
<keyword evidence="2" id="KW-0808">Transferase</keyword>
<dbReference type="EMBL" id="JAPQKH010000004">
    <property type="protein sequence ID" value="KAJ5100646.1"/>
    <property type="molecule type" value="Genomic_DNA"/>
</dbReference>
<dbReference type="AlphaFoldDB" id="A0A9W9FI69"/>
<dbReference type="Gene3D" id="3.30.200.20">
    <property type="entry name" value="Phosphorylase Kinase, domain 1"/>
    <property type="match status" value="1"/>
</dbReference>
<keyword evidence="3 6" id="KW-0547">Nucleotide-binding</keyword>
<organism evidence="8 9">
    <name type="scientific">Penicillium angulare</name>
    <dbReference type="NCBI Taxonomy" id="116970"/>
    <lineage>
        <taxon>Eukaryota</taxon>
        <taxon>Fungi</taxon>
        <taxon>Dikarya</taxon>
        <taxon>Ascomycota</taxon>
        <taxon>Pezizomycotina</taxon>
        <taxon>Eurotiomycetes</taxon>
        <taxon>Eurotiomycetidae</taxon>
        <taxon>Eurotiales</taxon>
        <taxon>Aspergillaceae</taxon>
        <taxon>Penicillium</taxon>
    </lineage>
</organism>
<evidence type="ECO:0000256" key="2">
    <source>
        <dbReference type="ARBA" id="ARBA00022679"/>
    </source>
</evidence>
<dbReference type="GO" id="GO:0005524">
    <property type="term" value="F:ATP binding"/>
    <property type="evidence" value="ECO:0007669"/>
    <property type="project" value="UniProtKB-UniRule"/>
</dbReference>
<feature type="binding site" evidence="6">
    <location>
        <position position="92"/>
    </location>
    <ligand>
        <name>ATP</name>
        <dbReference type="ChEBI" id="CHEBI:30616"/>
    </ligand>
</feature>
<keyword evidence="9" id="KW-1185">Reference proteome</keyword>
<protein>
    <submittedName>
        <fullName evidence="8">Kinase-like protein</fullName>
    </submittedName>
</protein>